<sequence>MSNAVIQLIVLAGIAIFLILRLKNVLGTRDGFEKPVVPPLEAPEPAERRAFEVIEGGPDRDIIDHVPEGSDAAVALAQMKRLEPAFSVAEFLKGARGAYEMIVMAFETGDLEKVRPFLSPDVFDAFNAAVQDRAARGLEVQAEFVGLRELVLSEASFDPATQEAEITVRFGGELISVARDAAGTVVEGDARAPRKQRDLWTFARKMGSADPNWQLVATGG</sequence>
<dbReference type="PIRSF" id="PIRSF031890">
    <property type="entry name" value="UCP031890_transporter_Tim44"/>
    <property type="match status" value="1"/>
</dbReference>
<keyword evidence="4" id="KW-1185">Reference proteome</keyword>
<evidence type="ECO:0000256" key="1">
    <source>
        <dbReference type="SAM" id="Phobius"/>
    </source>
</evidence>
<feature type="transmembrane region" description="Helical" evidence="1">
    <location>
        <begin position="6"/>
        <end position="22"/>
    </location>
</feature>
<accession>A0A421BVT8</accession>
<dbReference type="SMART" id="SM00978">
    <property type="entry name" value="Tim44"/>
    <property type="match status" value="1"/>
</dbReference>
<dbReference type="SUPFAM" id="SSF54427">
    <property type="entry name" value="NTF2-like"/>
    <property type="match status" value="1"/>
</dbReference>
<organism evidence="3 4">
    <name type="scientific">Paenirhodobacter hankyongi</name>
    <dbReference type="NCBI Taxonomy" id="2294033"/>
    <lineage>
        <taxon>Bacteria</taxon>
        <taxon>Pseudomonadati</taxon>
        <taxon>Pseudomonadota</taxon>
        <taxon>Alphaproteobacteria</taxon>
        <taxon>Rhodobacterales</taxon>
        <taxon>Rhodobacter group</taxon>
        <taxon>Paenirhodobacter</taxon>
    </lineage>
</organism>
<dbReference type="InterPro" id="IPR016985">
    <property type="entry name" value="UCP031890_Tim44-rel"/>
</dbReference>
<evidence type="ECO:0000313" key="4">
    <source>
        <dbReference type="Proteomes" id="UP000279673"/>
    </source>
</evidence>
<dbReference type="Pfam" id="PF04280">
    <property type="entry name" value="Tim44"/>
    <property type="match status" value="1"/>
</dbReference>
<dbReference type="InterPro" id="IPR007379">
    <property type="entry name" value="Tim44-like_dom"/>
</dbReference>
<proteinExistence type="predicted"/>
<dbReference type="PANTHER" id="PTHR41542">
    <property type="entry name" value="BLL5807 PROTEIN"/>
    <property type="match status" value="1"/>
</dbReference>
<reference evidence="3 4" key="1">
    <citation type="submission" date="2018-10" db="EMBL/GenBank/DDBJ databases">
        <title>Rhodobacter sp . BO-81.</title>
        <authorList>
            <person name="Im W.T."/>
        </authorList>
    </citation>
    <scope>NUCLEOTIDE SEQUENCE [LARGE SCALE GENOMIC DNA]</scope>
    <source>
        <strain evidence="3 4">BO-81</strain>
    </source>
</reference>
<feature type="domain" description="Tim44-like" evidence="2">
    <location>
        <begin position="72"/>
        <end position="220"/>
    </location>
</feature>
<dbReference type="InterPro" id="IPR032710">
    <property type="entry name" value="NTF2-like_dom_sf"/>
</dbReference>
<dbReference type="EMBL" id="RCHI01000002">
    <property type="protein sequence ID" value="RLL72434.1"/>
    <property type="molecule type" value="Genomic_DNA"/>
</dbReference>
<name>A0A421BVT8_9RHOB</name>
<protein>
    <submittedName>
        <fullName evidence="3">Tim44 domain-containing protein</fullName>
    </submittedName>
</protein>
<dbReference type="Proteomes" id="UP000279673">
    <property type="component" value="Unassembled WGS sequence"/>
</dbReference>
<keyword evidence="1" id="KW-0472">Membrane</keyword>
<gene>
    <name evidence="3" type="ORF">DYS74_03225</name>
</gene>
<keyword evidence="1" id="KW-0812">Transmembrane</keyword>
<dbReference type="PANTHER" id="PTHR41542:SF1">
    <property type="entry name" value="BLL5807 PROTEIN"/>
    <property type="match status" value="1"/>
</dbReference>
<dbReference type="RefSeq" id="WP_121530849.1">
    <property type="nucleotide sequence ID" value="NZ_RCHI01000002.1"/>
</dbReference>
<dbReference type="Gene3D" id="3.10.450.240">
    <property type="match status" value="1"/>
</dbReference>
<comment type="caution">
    <text evidence="3">The sequence shown here is derived from an EMBL/GenBank/DDBJ whole genome shotgun (WGS) entry which is preliminary data.</text>
</comment>
<evidence type="ECO:0000259" key="2">
    <source>
        <dbReference type="SMART" id="SM00978"/>
    </source>
</evidence>
<dbReference type="NCBIfam" id="NF033779">
    <property type="entry name" value="Tim44_TimA_adap"/>
    <property type="match status" value="1"/>
</dbReference>
<dbReference type="AlphaFoldDB" id="A0A421BVT8"/>
<keyword evidence="1" id="KW-1133">Transmembrane helix</keyword>
<evidence type="ECO:0000313" key="3">
    <source>
        <dbReference type="EMBL" id="RLL72434.1"/>
    </source>
</evidence>